<dbReference type="Pfam" id="PF10543">
    <property type="entry name" value="ORF6N"/>
    <property type="match status" value="1"/>
</dbReference>
<dbReference type="RefSeq" id="WP_187592008.1">
    <property type="nucleotide sequence ID" value="NZ_CP060723.1"/>
</dbReference>
<keyword evidence="3" id="KW-1185">Reference proteome</keyword>
<accession>A0A7G9QDG7</accession>
<gene>
    <name evidence="2" type="ORF">H9L23_20080</name>
</gene>
<reference evidence="2 3" key="1">
    <citation type="submission" date="2020-08" db="EMBL/GenBank/DDBJ databases">
        <title>Genome sequence of Pedobacter roseus KACC 11594T.</title>
        <authorList>
            <person name="Hyun D.-W."/>
            <person name="Bae J.-W."/>
        </authorList>
    </citation>
    <scope>NUCLEOTIDE SEQUENCE [LARGE SCALE GENOMIC DNA]</scope>
    <source>
        <strain evidence="2 3">KACC 11594</strain>
    </source>
</reference>
<sequence length="177" mass="20517">MTAKQVLPIIPDNIVVNKIYEVRGLKVMLDSDLAELYGVETKRLNEQVGRNPDRFPGDFMFQLTDEEWLNLKSQIATSSWGGRRKLPFVFTEHGILMLSSVLNSKQAIQVNIQIVRIFTRIRQFIIDSGELKLEIEEIKHKVSNQDKNIELVFTYLDKLIDKKIGPRKRIGYMPDDL</sequence>
<evidence type="ECO:0000313" key="3">
    <source>
        <dbReference type="Proteomes" id="UP000515806"/>
    </source>
</evidence>
<dbReference type="EMBL" id="CP060723">
    <property type="protein sequence ID" value="QNN41392.1"/>
    <property type="molecule type" value="Genomic_DNA"/>
</dbReference>
<protein>
    <submittedName>
        <fullName evidence="2">ORF6N domain-containing protein</fullName>
    </submittedName>
</protein>
<dbReference type="InterPro" id="IPR018873">
    <property type="entry name" value="KilA-N_DNA-bd_domain"/>
</dbReference>
<evidence type="ECO:0000313" key="2">
    <source>
        <dbReference type="EMBL" id="QNN41392.1"/>
    </source>
</evidence>
<evidence type="ECO:0000259" key="1">
    <source>
        <dbReference type="Pfam" id="PF10543"/>
    </source>
</evidence>
<organism evidence="2 3">
    <name type="scientific">Pedobacter roseus</name>
    <dbReference type="NCBI Taxonomy" id="336820"/>
    <lineage>
        <taxon>Bacteria</taxon>
        <taxon>Pseudomonadati</taxon>
        <taxon>Bacteroidota</taxon>
        <taxon>Sphingobacteriia</taxon>
        <taxon>Sphingobacteriales</taxon>
        <taxon>Sphingobacteriaceae</taxon>
        <taxon>Pedobacter</taxon>
    </lineage>
</organism>
<feature type="domain" description="KilA-N DNA-binding" evidence="1">
    <location>
        <begin position="17"/>
        <end position="101"/>
    </location>
</feature>
<proteinExistence type="predicted"/>
<dbReference type="KEGG" id="proe:H9L23_20080"/>
<dbReference type="AlphaFoldDB" id="A0A7G9QDG7"/>
<dbReference type="Proteomes" id="UP000515806">
    <property type="component" value="Chromosome"/>
</dbReference>
<name>A0A7G9QDG7_9SPHI</name>